<accession>A0AA49CJK8</accession>
<name>A0AA49CJK8_NPVMC</name>
<proteinExistence type="predicted"/>
<evidence type="ECO:0000313" key="2">
    <source>
        <dbReference type="EMBL" id="UVZ35163.1"/>
    </source>
</evidence>
<dbReference type="EMBL" id="MW892740">
    <property type="protein sequence ID" value="UVZ34991.1"/>
    <property type="molecule type" value="Genomic_DNA"/>
</dbReference>
<organism evidence="2">
    <name type="scientific">Melanchra picta nucleopolyhedrovirus</name>
    <dbReference type="NCBI Taxonomy" id="2975247"/>
    <lineage>
        <taxon>Viruses</taxon>
        <taxon>Viruses incertae sedis</taxon>
        <taxon>Naldaviricetes</taxon>
        <taxon>Lefavirales</taxon>
        <taxon>Baculoviridae</taxon>
        <taxon>Alphabaculovirus</taxon>
        <taxon>Alphabaculovirus maconfiguratae</taxon>
    </lineage>
</organism>
<dbReference type="EMBL" id="MW892741">
    <property type="protein sequence ID" value="UVZ35163.1"/>
    <property type="molecule type" value="Genomic_DNA"/>
</dbReference>
<evidence type="ECO:0000313" key="1">
    <source>
        <dbReference type="EMBL" id="UVZ34991.1"/>
    </source>
</evidence>
<reference evidence="2" key="1">
    <citation type="journal article" date="1968" name="J. Invertebr. Pathol.">
        <title>A previously undescribed polyhedrosis of the zebra caterpillar, Ceramica picta.</title>
        <authorList>
            <person name="Adams J.R."/>
            <person name="Wallis R.L."/>
            <person name="Wilcox T.A."/>
            <person name="Faust R.M."/>
        </authorList>
    </citation>
    <scope>NUCLEOTIDE SEQUENCE</scope>
    <source>
        <strain evidence="1">185</strain>
        <strain evidence="2">600</strain>
    </source>
</reference>
<protein>
    <submittedName>
        <fullName evidence="2">LEF-6</fullName>
    </submittedName>
</protein>
<reference evidence="2" key="2">
    <citation type="submission" date="2021-04" db="EMBL/GenBank/DDBJ databases">
        <title>Melanchra picta nucleopolyhedrovirus is an isolate of species Mamestra configurata nucleopolyhedrovirus A.</title>
        <authorList>
            <person name="Harrison R.L."/>
            <person name="Rowley D.L."/>
        </authorList>
    </citation>
    <scope>NUCLEOTIDE SEQUENCE</scope>
    <source>
        <strain evidence="1">185</strain>
        <strain evidence="2">600</strain>
    </source>
</reference>
<sequence>MYVFYINGGHVEKRFSREFINFICGGKIKHDIKADQCTRKRCVVSSRYAADKLLAASHRAYWPDGSKFKCKLVHRESKRRRSDTPLPPQKCHVRSVKCRAPSIELEDNDNWYTSTHFIDIHDNDNNTLESLHRDLHDLTIDKL</sequence>